<keyword evidence="4" id="KW-0378">Hydrolase</keyword>
<dbReference type="InterPro" id="IPR035952">
    <property type="entry name" value="Rhomboid-like_sf"/>
</dbReference>
<organism evidence="9 10">
    <name type="scientific">Canibacter oris</name>
    <dbReference type="NCBI Taxonomy" id="1365628"/>
    <lineage>
        <taxon>Bacteria</taxon>
        <taxon>Bacillati</taxon>
        <taxon>Actinomycetota</taxon>
        <taxon>Actinomycetes</taxon>
        <taxon>Micrococcales</taxon>
        <taxon>Microbacteriaceae</taxon>
        <taxon>Canibacter</taxon>
    </lineage>
</organism>
<reference evidence="9" key="1">
    <citation type="submission" date="2020-08" db="EMBL/GenBank/DDBJ databases">
        <title>Sequencing the genomes of 1000 actinobacteria strains.</title>
        <authorList>
            <person name="Klenk H.-P."/>
        </authorList>
    </citation>
    <scope>NUCLEOTIDE SEQUENCE [LARGE SCALE GENOMIC DNA]</scope>
    <source>
        <strain evidence="9">DSM 27064</strain>
    </source>
</reference>
<comment type="similarity">
    <text evidence="2">Belongs to the peptidase S54 family.</text>
</comment>
<dbReference type="Gene3D" id="1.20.1540.10">
    <property type="entry name" value="Rhomboid-like"/>
    <property type="match status" value="1"/>
</dbReference>
<evidence type="ECO:0000256" key="6">
    <source>
        <dbReference type="ARBA" id="ARBA00023136"/>
    </source>
</evidence>
<dbReference type="GO" id="GO:0016020">
    <property type="term" value="C:membrane"/>
    <property type="evidence" value="ECO:0007669"/>
    <property type="project" value="UniProtKB-SubCell"/>
</dbReference>
<protein>
    <submittedName>
        <fullName evidence="9">Membrane associated rhomboid family serine protease</fullName>
    </submittedName>
</protein>
<feature type="transmembrane region" description="Helical" evidence="7">
    <location>
        <begin position="242"/>
        <end position="260"/>
    </location>
</feature>
<dbReference type="EMBL" id="JACIFD010000015">
    <property type="protein sequence ID" value="MBB4072100.1"/>
    <property type="molecule type" value="Genomic_DNA"/>
</dbReference>
<proteinExistence type="inferred from homology"/>
<gene>
    <name evidence="9" type="ORF">F5897_001426</name>
</gene>
<keyword evidence="10" id="KW-1185">Reference proteome</keyword>
<dbReference type="PANTHER" id="PTHR43731:SF14">
    <property type="entry name" value="PRESENILIN-ASSOCIATED RHOMBOID-LIKE PROTEIN, MITOCHONDRIAL"/>
    <property type="match status" value="1"/>
</dbReference>
<evidence type="ECO:0000256" key="2">
    <source>
        <dbReference type="ARBA" id="ARBA00009045"/>
    </source>
</evidence>
<evidence type="ECO:0000256" key="3">
    <source>
        <dbReference type="ARBA" id="ARBA00022692"/>
    </source>
</evidence>
<dbReference type="PANTHER" id="PTHR43731">
    <property type="entry name" value="RHOMBOID PROTEASE"/>
    <property type="match status" value="1"/>
</dbReference>
<name>A0A840DHA1_9MICO</name>
<feature type="transmembrane region" description="Helical" evidence="7">
    <location>
        <begin position="163"/>
        <end position="184"/>
    </location>
</feature>
<sequence>MSQPQFGQRAAYGANDVCYRHATRQSFTLCNRCGKTLCPECQVEHPVGVICPDCVHDLRPARSSQVKSFGKSKLRAISLAETPVTNTIIALCAVLWVAQLLLPQTTAALWFAPLHATPYAFEPWRMLTSIFVHSPSFLFHILFNMYALYTFGRELERMLGRVYFAALYLLSGLGGSLFVMWWAGVSPSAMLVPTVGASGALFGVIAAIFVVYRKLRVNATSIAVLLGLNLVIGFVPGSNVSWQAHLGGMVFGAVTMLLLFKFGRHQKHRPLVVAALLAVLGVIIVATVVFYTLTPQLVAR</sequence>
<keyword evidence="5 7" id="KW-1133">Transmembrane helix</keyword>
<comment type="subcellular location">
    <subcellularLocation>
        <location evidence="1">Membrane</location>
        <topology evidence="1">Multi-pass membrane protein</topology>
    </subcellularLocation>
</comment>
<comment type="caution">
    <text evidence="9">The sequence shown here is derived from an EMBL/GenBank/DDBJ whole genome shotgun (WGS) entry which is preliminary data.</text>
</comment>
<dbReference type="Proteomes" id="UP000571183">
    <property type="component" value="Unassembled WGS sequence"/>
</dbReference>
<dbReference type="AlphaFoldDB" id="A0A840DHA1"/>
<feature type="transmembrane region" description="Helical" evidence="7">
    <location>
        <begin position="219"/>
        <end position="236"/>
    </location>
</feature>
<keyword evidence="3 7" id="KW-0812">Transmembrane</keyword>
<evidence type="ECO:0000256" key="5">
    <source>
        <dbReference type="ARBA" id="ARBA00022989"/>
    </source>
</evidence>
<evidence type="ECO:0000313" key="10">
    <source>
        <dbReference type="Proteomes" id="UP000571183"/>
    </source>
</evidence>
<dbReference type="RefSeq" id="WP_183305010.1">
    <property type="nucleotide sequence ID" value="NZ_JACIFD010000015.1"/>
</dbReference>
<feature type="transmembrane region" description="Helical" evidence="7">
    <location>
        <begin position="272"/>
        <end position="293"/>
    </location>
</feature>
<evidence type="ECO:0000256" key="1">
    <source>
        <dbReference type="ARBA" id="ARBA00004141"/>
    </source>
</evidence>
<evidence type="ECO:0000256" key="7">
    <source>
        <dbReference type="SAM" id="Phobius"/>
    </source>
</evidence>
<feature type="transmembrane region" description="Helical" evidence="7">
    <location>
        <begin position="190"/>
        <end position="212"/>
    </location>
</feature>
<dbReference type="InterPro" id="IPR022764">
    <property type="entry name" value="Peptidase_S54_rhomboid_dom"/>
</dbReference>
<feature type="domain" description="Peptidase S54 rhomboid" evidence="8">
    <location>
        <begin position="122"/>
        <end position="261"/>
    </location>
</feature>
<keyword evidence="9" id="KW-0645">Protease</keyword>
<dbReference type="GO" id="GO:0004252">
    <property type="term" value="F:serine-type endopeptidase activity"/>
    <property type="evidence" value="ECO:0007669"/>
    <property type="project" value="InterPro"/>
</dbReference>
<accession>A0A840DHA1</accession>
<evidence type="ECO:0000256" key="4">
    <source>
        <dbReference type="ARBA" id="ARBA00022801"/>
    </source>
</evidence>
<evidence type="ECO:0000313" key="9">
    <source>
        <dbReference type="EMBL" id="MBB4072100.1"/>
    </source>
</evidence>
<feature type="transmembrane region" description="Helical" evidence="7">
    <location>
        <begin position="88"/>
        <end position="110"/>
    </location>
</feature>
<feature type="transmembrane region" description="Helical" evidence="7">
    <location>
        <begin position="130"/>
        <end position="151"/>
    </location>
</feature>
<evidence type="ECO:0000259" key="8">
    <source>
        <dbReference type="Pfam" id="PF01694"/>
    </source>
</evidence>
<dbReference type="InterPro" id="IPR050925">
    <property type="entry name" value="Rhomboid_protease_S54"/>
</dbReference>
<keyword evidence="6 7" id="KW-0472">Membrane</keyword>
<dbReference type="SUPFAM" id="SSF144091">
    <property type="entry name" value="Rhomboid-like"/>
    <property type="match status" value="1"/>
</dbReference>
<dbReference type="GO" id="GO:0006508">
    <property type="term" value="P:proteolysis"/>
    <property type="evidence" value="ECO:0007669"/>
    <property type="project" value="UniProtKB-KW"/>
</dbReference>
<dbReference type="Pfam" id="PF01694">
    <property type="entry name" value="Rhomboid"/>
    <property type="match status" value="1"/>
</dbReference>